<feature type="transmembrane region" description="Helical" evidence="9">
    <location>
        <begin position="528"/>
        <end position="546"/>
    </location>
</feature>
<evidence type="ECO:0000256" key="4">
    <source>
        <dbReference type="ARBA" id="ARBA00022692"/>
    </source>
</evidence>
<dbReference type="PANTHER" id="PTHR11629">
    <property type="entry name" value="VACUOLAR PROTON ATPASES"/>
    <property type="match status" value="1"/>
</dbReference>
<dbReference type="Gene3D" id="3.30.70.2750">
    <property type="match status" value="1"/>
</dbReference>
<comment type="subcellular location">
    <subcellularLocation>
        <location evidence="1">Membrane</location>
        <topology evidence="1">Multi-pass membrane protein</topology>
    </subcellularLocation>
</comment>
<evidence type="ECO:0000256" key="8">
    <source>
        <dbReference type="SAM" id="Coils"/>
    </source>
</evidence>
<keyword evidence="3" id="KW-0813">Transport</keyword>
<proteinExistence type="inferred from homology"/>
<comment type="similarity">
    <text evidence="2">Belongs to the V-ATPase 116 kDa subunit family.</text>
</comment>
<evidence type="ECO:0000256" key="7">
    <source>
        <dbReference type="ARBA" id="ARBA00023136"/>
    </source>
</evidence>
<evidence type="ECO:0000256" key="2">
    <source>
        <dbReference type="ARBA" id="ARBA00009904"/>
    </source>
</evidence>
<dbReference type="GO" id="GO:0033179">
    <property type="term" value="C:proton-transporting V-type ATPase, V0 domain"/>
    <property type="evidence" value="ECO:0007669"/>
    <property type="project" value="InterPro"/>
</dbReference>
<evidence type="ECO:0000256" key="1">
    <source>
        <dbReference type="ARBA" id="ARBA00004141"/>
    </source>
</evidence>
<feature type="transmembrane region" description="Helical" evidence="9">
    <location>
        <begin position="500"/>
        <end position="516"/>
    </location>
</feature>
<dbReference type="Pfam" id="PF01496">
    <property type="entry name" value="V_ATPase_I"/>
    <property type="match status" value="2"/>
</dbReference>
<feature type="transmembrane region" description="Helical" evidence="9">
    <location>
        <begin position="465"/>
        <end position="488"/>
    </location>
</feature>
<accession>A0A3P3XKN6</accession>
<gene>
    <name evidence="10" type="ORF">SPIROBIBN47_370004</name>
</gene>
<feature type="transmembrane region" description="Helical" evidence="9">
    <location>
        <begin position="591"/>
        <end position="615"/>
    </location>
</feature>
<feature type="transmembrane region" description="Helical" evidence="9">
    <location>
        <begin position="362"/>
        <end position="392"/>
    </location>
</feature>
<dbReference type="Gene3D" id="1.20.1460.20">
    <property type="match status" value="1"/>
</dbReference>
<feature type="transmembrane region" description="Helical" evidence="9">
    <location>
        <begin position="404"/>
        <end position="428"/>
    </location>
</feature>
<protein>
    <submittedName>
        <fullName evidence="10">V-type ATPase 116 kDa subunit</fullName>
    </submittedName>
</protein>
<dbReference type="GO" id="GO:0016471">
    <property type="term" value="C:vacuolar proton-transporting V-type ATPase complex"/>
    <property type="evidence" value="ECO:0007669"/>
    <property type="project" value="TreeGrafter"/>
</dbReference>
<dbReference type="EMBL" id="FWDM01000031">
    <property type="protein sequence ID" value="SLM14880.1"/>
    <property type="molecule type" value="Genomic_DNA"/>
</dbReference>
<dbReference type="Gene3D" id="3.30.70.2170">
    <property type="match status" value="1"/>
</dbReference>
<keyword evidence="4 9" id="KW-0812">Transmembrane</keyword>
<keyword evidence="6" id="KW-0406">Ion transport</keyword>
<feature type="coiled-coil region" evidence="8">
    <location>
        <begin position="100"/>
        <end position="127"/>
    </location>
</feature>
<evidence type="ECO:0000256" key="5">
    <source>
        <dbReference type="ARBA" id="ARBA00022989"/>
    </source>
</evidence>
<dbReference type="GO" id="GO:0046961">
    <property type="term" value="F:proton-transporting ATPase activity, rotational mechanism"/>
    <property type="evidence" value="ECO:0007669"/>
    <property type="project" value="InterPro"/>
</dbReference>
<dbReference type="GO" id="GO:0007035">
    <property type="term" value="P:vacuolar acidification"/>
    <property type="evidence" value="ECO:0007669"/>
    <property type="project" value="TreeGrafter"/>
</dbReference>
<keyword evidence="8" id="KW-0175">Coiled coil</keyword>
<dbReference type="GO" id="GO:0051117">
    <property type="term" value="F:ATPase binding"/>
    <property type="evidence" value="ECO:0007669"/>
    <property type="project" value="TreeGrafter"/>
</dbReference>
<feature type="coiled-coil region" evidence="8">
    <location>
        <begin position="222"/>
        <end position="249"/>
    </location>
</feature>
<reference evidence="10" key="1">
    <citation type="submission" date="2017-02" db="EMBL/GenBank/DDBJ databases">
        <authorList>
            <person name="Regsiter A."/>
            <person name="William W."/>
        </authorList>
    </citation>
    <scope>NUCLEOTIDE SEQUENCE</scope>
    <source>
        <strain evidence="10">Bib</strain>
    </source>
</reference>
<organism evidence="10">
    <name type="scientific">uncultured spirochete</name>
    <dbReference type="NCBI Taxonomy" id="156406"/>
    <lineage>
        <taxon>Bacteria</taxon>
        <taxon>Pseudomonadati</taxon>
        <taxon>Spirochaetota</taxon>
        <taxon>Spirochaetia</taxon>
        <taxon>Spirochaetales</taxon>
        <taxon>environmental samples</taxon>
    </lineage>
</organism>
<dbReference type="AlphaFoldDB" id="A0A3P3XKN6"/>
<evidence type="ECO:0000256" key="3">
    <source>
        <dbReference type="ARBA" id="ARBA00022448"/>
    </source>
</evidence>
<evidence type="ECO:0000256" key="6">
    <source>
        <dbReference type="ARBA" id="ARBA00023065"/>
    </source>
</evidence>
<keyword evidence="5 9" id="KW-1133">Transmembrane helix</keyword>
<sequence>MSSVRMRRVELLLLKSDIDAVLKYLGSQQCFQIIYPDEIERIAHEKLAGIVESDEEKALASRLDNAKSKLDFIGTFFGLPVPQNIIEDAHLPDEEMLSKLDILYERCADLKTRIAEQEAKVDQLAESLHEAKAFSGLSQPFDELEKFSYVSIQIGHIAKEKLDALEKALGARAVIIPLDNEGTILAAASRKGRFALETELSKAGFEKKSPPKEASGVPAEAMSALEHAYQAEKLRLENLLQEKKSLSEQYGSLWQVMVSSVRLKQALILVETKLEQTEWTYRLSGWVPVDRIDRMAKDIIGMLGERVSIRIFNPDETKSSGEKDTSEEVPVLLKHNVFVSAFQGIVLSYGTPLYGDIDPTPLVAFFFTLLFAIMFGDLGQGLVIAGLGLAMLKMKKGFLASYKRYALAFIAAGVGSMVMGLLVGSFFADDKVLVPLERILTRLILGQPKDRFLQIMPQGNINSMFYFFGFTVGIGVIINSTGLVINMINLMRRKEYGEALFTKTGLAGSLAFWWAIGMGVRVILGAKLGWIDIVGLGIPLLAMFFAEPLKALVDKAQGKKPEQVSLMDSLVGGAVELIETLSYYASNTMSFLRVGAFALAHAVLSFVVFTMAELVRGKSSSGMAFQLIVYIIGNVIIIGLEGLIVTIQVIRLQYYEFFSKFFARTGKTFKPVSFSE</sequence>
<dbReference type="PANTHER" id="PTHR11629:SF63">
    <property type="entry name" value="V-TYPE PROTON ATPASE SUBUNIT A"/>
    <property type="match status" value="1"/>
</dbReference>
<name>A0A3P3XKN6_9SPIR</name>
<dbReference type="InterPro" id="IPR002490">
    <property type="entry name" value="V-ATPase_116kDa_su"/>
</dbReference>
<keyword evidence="7 9" id="KW-0472">Membrane</keyword>
<feature type="transmembrane region" description="Helical" evidence="9">
    <location>
        <begin position="627"/>
        <end position="650"/>
    </location>
</feature>
<evidence type="ECO:0000256" key="9">
    <source>
        <dbReference type="SAM" id="Phobius"/>
    </source>
</evidence>
<evidence type="ECO:0000313" key="10">
    <source>
        <dbReference type="EMBL" id="SLM14880.1"/>
    </source>
</evidence>